<gene>
    <name evidence="2" type="ORF">ISP17_15185</name>
</gene>
<accession>A0ABW8JYH3</accession>
<dbReference type="Pfam" id="PF03069">
    <property type="entry name" value="FmdA_AmdA"/>
    <property type="match status" value="2"/>
</dbReference>
<protein>
    <submittedName>
        <fullName evidence="2">Acetamidase/formamidase family protein</fullName>
    </submittedName>
</protein>
<keyword evidence="1" id="KW-0732">Signal</keyword>
<reference evidence="2 3" key="1">
    <citation type="submission" date="2020-10" db="EMBL/GenBank/DDBJ databases">
        <title>Phylogeny of dyella-like bacteria.</title>
        <authorList>
            <person name="Fu J."/>
        </authorList>
    </citation>
    <scope>NUCLEOTIDE SEQUENCE [LARGE SCALE GENOMIC DNA]</scope>
    <source>
        <strain evidence="2 3">Gsoil3046</strain>
    </source>
</reference>
<dbReference type="SUPFAM" id="SSF141130">
    <property type="entry name" value="Acetamidase/Formamidase-like"/>
    <property type="match status" value="1"/>
</dbReference>
<dbReference type="PANTHER" id="PTHR31891">
    <property type="entry name" value="FORMAMIDASE C869.04-RELATED"/>
    <property type="match status" value="1"/>
</dbReference>
<comment type="caution">
    <text evidence="2">The sequence shown here is derived from an EMBL/GenBank/DDBJ whole genome shotgun (WGS) entry which is preliminary data.</text>
</comment>
<feature type="signal peptide" evidence="1">
    <location>
        <begin position="1"/>
        <end position="31"/>
    </location>
</feature>
<name>A0ABW8JYH3_9GAMM</name>
<keyword evidence="3" id="KW-1185">Reference proteome</keyword>
<feature type="chain" id="PRO_5046756238" evidence="1">
    <location>
        <begin position="32"/>
        <end position="361"/>
    </location>
</feature>
<dbReference type="PANTHER" id="PTHR31891:SF1">
    <property type="entry name" value="FORMAMIDASE C869.04-RELATED"/>
    <property type="match status" value="1"/>
</dbReference>
<evidence type="ECO:0000313" key="2">
    <source>
        <dbReference type="EMBL" id="MFK2905305.1"/>
    </source>
</evidence>
<dbReference type="InterPro" id="IPR004304">
    <property type="entry name" value="FmdA_AmdA"/>
</dbReference>
<proteinExistence type="predicted"/>
<evidence type="ECO:0000256" key="1">
    <source>
        <dbReference type="SAM" id="SignalP"/>
    </source>
</evidence>
<organism evidence="2 3">
    <name type="scientific">Dyella ginsengisoli</name>
    <dbReference type="NCBI Taxonomy" id="363848"/>
    <lineage>
        <taxon>Bacteria</taxon>
        <taxon>Pseudomonadati</taxon>
        <taxon>Pseudomonadota</taxon>
        <taxon>Gammaproteobacteria</taxon>
        <taxon>Lysobacterales</taxon>
        <taxon>Rhodanobacteraceae</taxon>
        <taxon>Dyella</taxon>
    </lineage>
</organism>
<dbReference type="Proteomes" id="UP001620460">
    <property type="component" value="Unassembled WGS sequence"/>
</dbReference>
<dbReference type="EMBL" id="JADIKM010000004">
    <property type="protein sequence ID" value="MFK2905305.1"/>
    <property type="molecule type" value="Genomic_DNA"/>
</dbReference>
<sequence>MPTSLARTQRRVALAAAFCAYLLSVAIHAQASNAGATETGTTYTLPATPKTVAWGHYDATTRPVLRIHSGDTVVFHTVLTNSPSGLEKAGVAPKDVEQSLRDLFNGVPARDRGPGGHILTGPVYIDGAEPGDTLEIRLKQIDLAIPYAYNGFRYGLGFQTDDFPYSRIKIIPLDLTRRTAHFGPGIEIPLHPFFGSMGVAPPPDFGRYDSAPPTIIGGNMDNKELVQGSRVFYPVFVPGALFQIGDGHAGQGNGEVDITAMETSLVGTVQFVVHKGMKTGPYPRAETPTHFISMGFDDDLTVATHKAVAGMIDFLVQHQHLSRDDAYMLISVAGDIDITELVDHNKGVHVMLPKAIFTRHP</sequence>
<dbReference type="Gene3D" id="2.60.120.580">
    <property type="entry name" value="Acetamidase/Formamidase-like domains"/>
    <property type="match status" value="2"/>
</dbReference>
<evidence type="ECO:0000313" key="3">
    <source>
        <dbReference type="Proteomes" id="UP001620460"/>
    </source>
</evidence>
<dbReference type="Gene3D" id="3.10.28.20">
    <property type="entry name" value="Acetamidase/Formamidase-like domains"/>
    <property type="match status" value="1"/>
</dbReference>